<dbReference type="GO" id="GO:0005975">
    <property type="term" value="P:carbohydrate metabolic process"/>
    <property type="evidence" value="ECO:0007669"/>
    <property type="project" value="InterPro"/>
</dbReference>
<dbReference type="FunFam" id="3.20.20.80:FF:000013">
    <property type="entry name" value="lactase-phlorizin hydrolase"/>
    <property type="match status" value="1"/>
</dbReference>
<dbReference type="PRINTS" id="PR00131">
    <property type="entry name" value="GLHYDRLASE1"/>
</dbReference>
<name>G9I467_COPFO</name>
<dbReference type="Pfam" id="PF00232">
    <property type="entry name" value="Glyco_hydro_1"/>
    <property type="match status" value="1"/>
</dbReference>
<reference evidence="10" key="1">
    <citation type="journal article" date="2012" name="Insect Mol. Biol.">
        <title>Carbohydrate-active enzymes revealed in Coptotermes formosanus (Isoptera: Rhinotermitidae) transcriptome.</title>
        <authorList>
            <person name="Zhang D."/>
            <person name="Lax A.R."/>
            <person name="Henrissat B."/>
            <person name="Coutinho P."/>
            <person name="Katiya N."/>
            <person name="Nierman W.C."/>
            <person name="Fedorova N."/>
        </authorList>
    </citation>
    <scope>NUCLEOTIDE SEQUENCE</scope>
</reference>
<dbReference type="EMBL" id="JN565079">
    <property type="protein sequence ID" value="AEW67361.1"/>
    <property type="molecule type" value="mRNA"/>
</dbReference>
<dbReference type="InterPro" id="IPR018120">
    <property type="entry name" value="Glyco_hydro_1_AS"/>
</dbReference>
<dbReference type="AlphaFoldDB" id="G9I467"/>
<evidence type="ECO:0000256" key="3">
    <source>
        <dbReference type="ARBA" id="ARBA00012744"/>
    </source>
</evidence>
<evidence type="ECO:0000256" key="8">
    <source>
        <dbReference type="RuleBase" id="RU003690"/>
    </source>
</evidence>
<comment type="similarity">
    <text evidence="1 8">Belongs to the glycosyl hydrolase 1 family.</text>
</comment>
<comment type="subunit">
    <text evidence="2">Homodimer.</text>
</comment>
<dbReference type="InterPro" id="IPR001360">
    <property type="entry name" value="Glyco_hydro_1"/>
</dbReference>
<keyword evidence="4 9" id="KW-0378">Hydrolase</keyword>
<feature type="active site" description="Nucleophile" evidence="7">
    <location>
        <position position="375"/>
    </location>
</feature>
<dbReference type="GO" id="GO:0008422">
    <property type="term" value="F:beta-glucosidase activity"/>
    <property type="evidence" value="ECO:0007669"/>
    <property type="project" value="TreeGrafter"/>
</dbReference>
<sequence length="476" mass="54820">MSALKFPDGFLFGVATSSYQIEGAWKEDSKGESIWDRLTHDRPEVIKDKSTGDVACNSYRLYEEDVRMLKDLGVHFYRFSISWPRILPTGHDNVVNQAGIDYYNNLINELIANGIQPVVTMYHWDLPQPLQDLGGWTNPVLANYFEDYARVLYANFGDRVKWWNTINEPKSIAIGYSVPFGFAPHILTPGHGQYLVIHTILLSHARAYRLYEREFKATQGGKVSIAASCQWIEPTTDSEEEEEAAERARQMHVGWVLHPIFSATGDYPPVMKEWLGKKCKEEGYSRSRLPSFTKEEIELVRGTWDYLGINHYTTIFTYQSDKGEFIFTDMGVARIRHDKYAMAASGWLQVVPWGFRKLLNWIAKEYNNPPVLITENGFSDHGEIDDTNRVDYYIKYLCELLKAVKEDGCNVFGYTVWSLMDNFEWGAGYTERFGLFHVDFNDPDRKRTAKKSAEFFSKLIKSDAIPVEYLAVETSH</sequence>
<dbReference type="EC" id="3.2.1.21" evidence="3"/>
<evidence type="ECO:0000256" key="4">
    <source>
        <dbReference type="ARBA" id="ARBA00022801"/>
    </source>
</evidence>
<organism evidence="10">
    <name type="scientific">Coptotermes formosanus</name>
    <name type="common">Formosan subterranean termite</name>
    <dbReference type="NCBI Taxonomy" id="36987"/>
    <lineage>
        <taxon>Eukaryota</taxon>
        <taxon>Metazoa</taxon>
        <taxon>Ecdysozoa</taxon>
        <taxon>Arthropoda</taxon>
        <taxon>Hexapoda</taxon>
        <taxon>Insecta</taxon>
        <taxon>Pterygota</taxon>
        <taxon>Neoptera</taxon>
        <taxon>Polyneoptera</taxon>
        <taxon>Dictyoptera</taxon>
        <taxon>Blattodea</taxon>
        <taxon>Blattoidea</taxon>
        <taxon>Termitoidae</taxon>
        <taxon>Rhinotermitidae</taxon>
        <taxon>Coptotermes</taxon>
    </lineage>
</organism>
<keyword evidence="6 9" id="KW-0326">Glycosidase</keyword>
<evidence type="ECO:0000256" key="7">
    <source>
        <dbReference type="PROSITE-ProRule" id="PRU10055"/>
    </source>
</evidence>
<evidence type="ECO:0000256" key="6">
    <source>
        <dbReference type="ARBA" id="ARBA00023295"/>
    </source>
</evidence>
<evidence type="ECO:0000256" key="5">
    <source>
        <dbReference type="ARBA" id="ARBA00023180"/>
    </source>
</evidence>
<dbReference type="InterPro" id="IPR033132">
    <property type="entry name" value="GH_1_N_CS"/>
</dbReference>
<evidence type="ECO:0000313" key="10">
    <source>
        <dbReference type="EMBL" id="AEW67361.1"/>
    </source>
</evidence>
<evidence type="ECO:0000256" key="1">
    <source>
        <dbReference type="ARBA" id="ARBA00010838"/>
    </source>
</evidence>
<proteinExistence type="evidence at transcript level"/>
<evidence type="ECO:0000256" key="2">
    <source>
        <dbReference type="ARBA" id="ARBA00011738"/>
    </source>
</evidence>
<dbReference type="SUPFAM" id="SSF51445">
    <property type="entry name" value="(Trans)glycosidases"/>
    <property type="match status" value="1"/>
</dbReference>
<dbReference type="PANTHER" id="PTHR10353:SF36">
    <property type="entry name" value="LP05116P"/>
    <property type="match status" value="1"/>
</dbReference>
<protein>
    <recommendedName>
        <fullName evidence="3">beta-glucosidase</fullName>
        <ecNumber evidence="3">3.2.1.21</ecNumber>
    </recommendedName>
</protein>
<dbReference type="PROSITE" id="PS00572">
    <property type="entry name" value="GLYCOSYL_HYDROL_F1_1"/>
    <property type="match status" value="1"/>
</dbReference>
<dbReference type="PANTHER" id="PTHR10353">
    <property type="entry name" value="GLYCOSYL HYDROLASE"/>
    <property type="match status" value="1"/>
</dbReference>
<dbReference type="SMR" id="G9I467"/>
<accession>G9I467</accession>
<dbReference type="PROSITE" id="PS00653">
    <property type="entry name" value="GLYCOSYL_HYDROL_F1_2"/>
    <property type="match status" value="1"/>
</dbReference>
<dbReference type="Gene3D" id="3.20.20.80">
    <property type="entry name" value="Glycosidases"/>
    <property type="match status" value="1"/>
</dbReference>
<dbReference type="InterPro" id="IPR017853">
    <property type="entry name" value="GH"/>
</dbReference>
<keyword evidence="5" id="KW-0325">Glycoprotein</keyword>
<evidence type="ECO:0000256" key="9">
    <source>
        <dbReference type="RuleBase" id="RU004468"/>
    </source>
</evidence>